<dbReference type="AlphaFoldDB" id="A0A1V0TM93"/>
<dbReference type="RefSeq" id="WP_083103809.1">
    <property type="nucleotide sequence ID" value="NZ_CP020569.1"/>
</dbReference>
<dbReference type="GO" id="GO:0005829">
    <property type="term" value="C:cytosol"/>
    <property type="evidence" value="ECO:0007669"/>
    <property type="project" value="TreeGrafter"/>
</dbReference>
<feature type="domain" description="Condensation" evidence="2">
    <location>
        <begin position="7"/>
        <end position="425"/>
    </location>
</feature>
<dbReference type="GO" id="GO:0009366">
    <property type="term" value="C:enterobactin synthetase complex"/>
    <property type="evidence" value="ECO:0007669"/>
    <property type="project" value="TreeGrafter"/>
</dbReference>
<dbReference type="KEGG" id="sgv:B1H19_07325"/>
<dbReference type="PANTHER" id="PTHR45527:SF1">
    <property type="entry name" value="FATTY ACID SYNTHASE"/>
    <property type="match status" value="1"/>
</dbReference>
<proteinExistence type="predicted"/>
<reference evidence="3 4" key="1">
    <citation type="submission" date="2017-04" db="EMBL/GenBank/DDBJ databases">
        <title>Complete Genome Sequence of Streptomyces gilvosporeus F607, a Capable Producer of Natamycin.</title>
        <authorList>
            <person name="Zong G."/>
            <person name="Zhong C."/>
            <person name="Fu J."/>
            <person name="Qin R."/>
            <person name="Cao G."/>
        </authorList>
    </citation>
    <scope>NUCLEOTIDE SEQUENCE [LARGE SCALE GENOMIC DNA]</scope>
    <source>
        <strain evidence="3 4">F607</strain>
    </source>
</reference>
<organism evidence="3 4">
    <name type="scientific">Streptomyces gilvosporeus</name>
    <dbReference type="NCBI Taxonomy" id="553510"/>
    <lineage>
        <taxon>Bacteria</taxon>
        <taxon>Bacillati</taxon>
        <taxon>Actinomycetota</taxon>
        <taxon>Actinomycetes</taxon>
        <taxon>Kitasatosporales</taxon>
        <taxon>Streptomycetaceae</taxon>
        <taxon>Streptomyces</taxon>
    </lineage>
</organism>
<dbReference type="Gene3D" id="3.30.559.30">
    <property type="entry name" value="Nonribosomal peptide synthetase, condensation domain"/>
    <property type="match status" value="1"/>
</dbReference>
<dbReference type="SUPFAM" id="SSF52777">
    <property type="entry name" value="CoA-dependent acyltransferases"/>
    <property type="match status" value="2"/>
</dbReference>
<feature type="region of interest" description="Disordered" evidence="1">
    <location>
        <begin position="473"/>
        <end position="515"/>
    </location>
</feature>
<dbReference type="STRING" id="553510.B1H19_07325"/>
<protein>
    <recommendedName>
        <fullName evidence="2">Condensation domain-containing protein</fullName>
    </recommendedName>
</protein>
<dbReference type="Gene3D" id="3.30.559.10">
    <property type="entry name" value="Chloramphenicol acetyltransferase-like domain"/>
    <property type="match status" value="1"/>
</dbReference>
<evidence type="ECO:0000259" key="2">
    <source>
        <dbReference type="Pfam" id="PF00668"/>
    </source>
</evidence>
<sequence length="515" mass="55941">MPRPLLAPLTAAQRALWHAQARDPDSPAHTTAVCLEIHGPLDPVRFAEALHRTVGESDALRLRIEETPDGPRQFPVEIEPPGHGFALHAATLLDLGDPDAVARAWMRDDLARPFDLAAGPLFRHALFQVGERRWLWYQRVHRLALDGHGFTLVLRRVAQLYTTLAAGEDPGPSPFGRLADLAAEESTYRAGEGYDADRTYWRHTLADRPQAPTLAGRSAPAARTALRTTAHLGAELTRRIDALAAAVRATWPDVLITAQACHLAQATGSREVVLGLPLRGRISATALRVPGTVGTVLPLRLAVPSGATFADLTRQTVLAVRAARRHQRYRPEDIRRDLGLPGHRRLTGPRIHLLHGDDAPAFAGAPSTVHHLAAGAVDDMTLTLHRRAHGAGLRIDHDANPALYEERELAVHQDRFLALLGRLADADPHTAPATPDRPGLVGGTRAQIIDKGRTPRRTAARRTDVPISQVALSVRELGKGESGTAARRRTGDGRQPRHGKPSGDTAPRPYHRGLP</sequence>
<dbReference type="EMBL" id="CP020569">
    <property type="protein sequence ID" value="ARF54023.1"/>
    <property type="molecule type" value="Genomic_DNA"/>
</dbReference>
<dbReference type="GO" id="GO:0043041">
    <property type="term" value="P:amino acid activation for nonribosomal peptide biosynthetic process"/>
    <property type="evidence" value="ECO:0007669"/>
    <property type="project" value="TreeGrafter"/>
</dbReference>
<dbReference type="GO" id="GO:0008610">
    <property type="term" value="P:lipid biosynthetic process"/>
    <property type="evidence" value="ECO:0007669"/>
    <property type="project" value="UniProtKB-ARBA"/>
</dbReference>
<evidence type="ECO:0000313" key="4">
    <source>
        <dbReference type="Proteomes" id="UP000192726"/>
    </source>
</evidence>
<dbReference type="InterPro" id="IPR023213">
    <property type="entry name" value="CAT-like_dom_sf"/>
</dbReference>
<dbReference type="OrthoDB" id="2472181at2"/>
<keyword evidence="4" id="KW-1185">Reference proteome</keyword>
<dbReference type="Pfam" id="PF00668">
    <property type="entry name" value="Condensation"/>
    <property type="match status" value="1"/>
</dbReference>
<gene>
    <name evidence="3" type="ORF">B1H19_07325</name>
</gene>
<dbReference type="GO" id="GO:0009239">
    <property type="term" value="P:enterobactin biosynthetic process"/>
    <property type="evidence" value="ECO:0007669"/>
    <property type="project" value="TreeGrafter"/>
</dbReference>
<dbReference type="GO" id="GO:0031177">
    <property type="term" value="F:phosphopantetheine binding"/>
    <property type="evidence" value="ECO:0007669"/>
    <property type="project" value="TreeGrafter"/>
</dbReference>
<evidence type="ECO:0000256" key="1">
    <source>
        <dbReference type="SAM" id="MobiDB-lite"/>
    </source>
</evidence>
<dbReference type="Proteomes" id="UP000192726">
    <property type="component" value="Chromosome"/>
</dbReference>
<evidence type="ECO:0000313" key="3">
    <source>
        <dbReference type="EMBL" id="ARF54023.1"/>
    </source>
</evidence>
<dbReference type="GO" id="GO:0047527">
    <property type="term" value="F:2,3-dihydroxybenzoate-serine ligase activity"/>
    <property type="evidence" value="ECO:0007669"/>
    <property type="project" value="TreeGrafter"/>
</dbReference>
<accession>A0A1V0TM93</accession>
<dbReference type="InterPro" id="IPR001242">
    <property type="entry name" value="Condensation_dom"/>
</dbReference>
<dbReference type="PANTHER" id="PTHR45527">
    <property type="entry name" value="NONRIBOSOMAL PEPTIDE SYNTHETASE"/>
    <property type="match status" value="1"/>
</dbReference>
<name>A0A1V0TM93_9ACTN</name>